<dbReference type="AlphaFoldDB" id="A0AA41FYW4"/>
<sequence length="387" mass="41929">MTENVVVLGAGYAGAGTIKSLEEELNGEADVTWISDTDYHLVLHESHRCIRDPSIQEKIAIPVHEIKQPSTSFVQDEVVDIDTESREVELADSESVDYDYLLVALGSQTAFFGIEGLEEYALTLKSLDDALEIHDAIQSAAREASTNDPAQVVIGGAGLSGIQTAGEVAEFRDEHNAPIDIHLVEGLDQVLPNSDPELQGALRKRLEERDVNIKCGEFIGEVDEETVYIGDEDELDYDVLVWTGGITGRDCVADVELDKDERNHRIHAEGTFQTDDERVFAIGDSALIDQPGDQPAPPTAQAAWQAAEVAGENLARAVRGQPMTTWTHKDKGTVVSVGEKAVAHDVMNVPVETFGGLPAKLLKKGIAARWIADVTGVGRAAKAWPDM</sequence>
<evidence type="ECO:0000256" key="4">
    <source>
        <dbReference type="ARBA" id="ARBA00023002"/>
    </source>
</evidence>
<evidence type="ECO:0000259" key="5">
    <source>
        <dbReference type="Pfam" id="PF07992"/>
    </source>
</evidence>
<dbReference type="PANTHER" id="PTHR42913:SF3">
    <property type="entry name" value="64 KDA MITOCHONDRIAL NADH DEHYDROGENASE (EUROFUNG)"/>
    <property type="match status" value="1"/>
</dbReference>
<dbReference type="GO" id="GO:0003955">
    <property type="term" value="F:NAD(P)H dehydrogenase (quinone) activity"/>
    <property type="evidence" value="ECO:0007669"/>
    <property type="project" value="TreeGrafter"/>
</dbReference>
<evidence type="ECO:0000256" key="1">
    <source>
        <dbReference type="ARBA" id="ARBA00001974"/>
    </source>
</evidence>
<reference evidence="6" key="1">
    <citation type="submission" date="2021-06" db="EMBL/GenBank/DDBJ databases">
        <title>New haloarchaea isolates fom saline soil.</title>
        <authorList>
            <person name="Duran-Viseras A."/>
            <person name="Sanchez-Porro C.S."/>
            <person name="Ventosa A."/>
        </authorList>
    </citation>
    <scope>NUCLEOTIDE SEQUENCE</scope>
    <source>
        <strain evidence="6">JCM 18369</strain>
    </source>
</reference>
<comment type="cofactor">
    <cofactor evidence="1">
        <name>FAD</name>
        <dbReference type="ChEBI" id="CHEBI:57692"/>
    </cofactor>
</comment>
<evidence type="ECO:0000256" key="3">
    <source>
        <dbReference type="ARBA" id="ARBA00022827"/>
    </source>
</evidence>
<dbReference type="GO" id="GO:0019646">
    <property type="term" value="P:aerobic electron transport chain"/>
    <property type="evidence" value="ECO:0007669"/>
    <property type="project" value="TreeGrafter"/>
</dbReference>
<feature type="domain" description="FAD/NAD(P)-binding" evidence="5">
    <location>
        <begin position="4"/>
        <end position="307"/>
    </location>
</feature>
<gene>
    <name evidence="6" type="ORF">KTS37_05030</name>
</gene>
<organism evidence="6 7">
    <name type="scientific">Haloarcula salina</name>
    <dbReference type="NCBI Taxonomy" id="1429914"/>
    <lineage>
        <taxon>Archaea</taxon>
        <taxon>Methanobacteriati</taxon>
        <taxon>Methanobacteriota</taxon>
        <taxon>Stenosarchaea group</taxon>
        <taxon>Halobacteria</taxon>
        <taxon>Halobacteriales</taxon>
        <taxon>Haloarculaceae</taxon>
        <taxon>Haloarcula</taxon>
    </lineage>
</organism>
<protein>
    <submittedName>
        <fullName evidence="6">NAD(P)/FAD-dependent oxidoreductase</fullName>
    </submittedName>
</protein>
<dbReference type="Pfam" id="PF07992">
    <property type="entry name" value="Pyr_redox_2"/>
    <property type="match status" value="1"/>
</dbReference>
<evidence type="ECO:0000313" key="7">
    <source>
        <dbReference type="Proteomes" id="UP001166304"/>
    </source>
</evidence>
<evidence type="ECO:0000256" key="2">
    <source>
        <dbReference type="ARBA" id="ARBA00022630"/>
    </source>
</evidence>
<dbReference type="RefSeq" id="WP_217284955.1">
    <property type="nucleotide sequence ID" value="NZ_JAHQXE010000001.1"/>
</dbReference>
<dbReference type="InterPro" id="IPR023753">
    <property type="entry name" value="FAD/NAD-binding_dom"/>
</dbReference>
<keyword evidence="4" id="KW-0560">Oxidoreductase</keyword>
<name>A0AA41FYW4_9EURY</name>
<comment type="caution">
    <text evidence="6">The sequence shown here is derived from an EMBL/GenBank/DDBJ whole genome shotgun (WGS) entry which is preliminary data.</text>
</comment>
<evidence type="ECO:0000313" key="6">
    <source>
        <dbReference type="EMBL" id="MBV0901146.1"/>
    </source>
</evidence>
<keyword evidence="3" id="KW-0274">FAD</keyword>
<dbReference type="Proteomes" id="UP001166304">
    <property type="component" value="Unassembled WGS sequence"/>
</dbReference>
<accession>A0AA41FYW4</accession>
<dbReference type="PANTHER" id="PTHR42913">
    <property type="entry name" value="APOPTOSIS-INDUCING FACTOR 1"/>
    <property type="match status" value="1"/>
</dbReference>
<keyword evidence="7" id="KW-1185">Reference proteome</keyword>
<keyword evidence="2" id="KW-0285">Flavoprotein</keyword>
<dbReference type="EMBL" id="JAHQXE010000001">
    <property type="protein sequence ID" value="MBV0901146.1"/>
    <property type="molecule type" value="Genomic_DNA"/>
</dbReference>
<dbReference type="InterPro" id="IPR051169">
    <property type="entry name" value="NADH-Q_oxidoreductase"/>
</dbReference>
<proteinExistence type="predicted"/>